<sequence>MSNLSKLEFVALDITGKNYLSWVLDAEIHLAAKALENAIIQGNETSSQDKAKTMIFLRHHLDEGLKTEYLTLKDPFELWSSLKERYDHLKATILPRARYEWIHLRLQDFKTVSEYNSTIFRITSQLKLCGKIVNDEDLLEKTLSTFYASNMVLQQQYREKGLKKYSELISCLLVAEQHNTLLMKNHEARPTGSAPFSEVNMVTTTQKSERRQNYYRGRGRGHSRGRGRGHGRGRNNYRCHGGNKQENNKNSQNNPLKCRVNNYHRNSLVITKLNFAAPEVNSKRTRKTPRERDALTLILTRSRTTQRVRDEQSVWPSLVYLTLRERDLGYAFVKHHLTPLRVRILLSANAKNKSILSHS</sequence>
<dbReference type="PANTHER" id="PTHR33325">
    <property type="entry name" value="ZINC FINGER, CCHC-TYPE-RELATED"/>
    <property type="match status" value="1"/>
</dbReference>
<dbReference type="eggNOG" id="ENOG502QWN0">
    <property type="taxonomic scope" value="Eukaryota"/>
</dbReference>
<protein>
    <submittedName>
        <fullName evidence="3">Uncharacterized protein LOC104244660</fullName>
    </submittedName>
</protein>
<reference evidence="2" key="1">
    <citation type="journal article" date="2013" name="Genome Biol.">
        <title>Reference genomes and transcriptomes of Nicotiana sylvestris and Nicotiana tomentosiformis.</title>
        <authorList>
            <person name="Sierro N."/>
            <person name="Battey J.N."/>
            <person name="Ouadi S."/>
            <person name="Bovet L."/>
            <person name="Goepfert S."/>
            <person name="Bakaher N."/>
            <person name="Peitsch M.C."/>
            <person name="Ivanov N.V."/>
        </authorList>
    </citation>
    <scope>NUCLEOTIDE SEQUENCE [LARGE SCALE GENOMIC DNA]</scope>
</reference>
<accession>A0A1U7Y2R8</accession>
<keyword evidence="2" id="KW-1185">Reference proteome</keyword>
<dbReference type="KEGG" id="nsy:104244660"/>
<name>A0A1U7Y2R8_NICSY</name>
<evidence type="ECO:0000256" key="1">
    <source>
        <dbReference type="SAM" id="MobiDB-lite"/>
    </source>
</evidence>
<organism evidence="2 3">
    <name type="scientific">Nicotiana sylvestris</name>
    <name type="common">Wood tobacco</name>
    <name type="synonym">South American tobacco</name>
    <dbReference type="NCBI Taxonomy" id="4096"/>
    <lineage>
        <taxon>Eukaryota</taxon>
        <taxon>Viridiplantae</taxon>
        <taxon>Streptophyta</taxon>
        <taxon>Embryophyta</taxon>
        <taxon>Tracheophyta</taxon>
        <taxon>Spermatophyta</taxon>
        <taxon>Magnoliopsida</taxon>
        <taxon>eudicotyledons</taxon>
        <taxon>Gunneridae</taxon>
        <taxon>Pentapetalae</taxon>
        <taxon>asterids</taxon>
        <taxon>lamiids</taxon>
        <taxon>Solanales</taxon>
        <taxon>Solanaceae</taxon>
        <taxon>Nicotianoideae</taxon>
        <taxon>Nicotianeae</taxon>
        <taxon>Nicotiana</taxon>
    </lineage>
</organism>
<feature type="compositionally biased region" description="Low complexity" evidence="1">
    <location>
        <begin position="238"/>
        <end position="254"/>
    </location>
</feature>
<dbReference type="Proteomes" id="UP000189701">
    <property type="component" value="Unplaced"/>
</dbReference>
<dbReference type="AlphaFoldDB" id="A0A1U7Y2R8"/>
<dbReference type="GeneID" id="104244660"/>
<evidence type="ECO:0000313" key="2">
    <source>
        <dbReference type="Proteomes" id="UP000189701"/>
    </source>
</evidence>
<feature type="compositionally biased region" description="Basic residues" evidence="1">
    <location>
        <begin position="217"/>
        <end position="237"/>
    </location>
</feature>
<gene>
    <name evidence="3" type="primary">LOC104244660</name>
</gene>
<dbReference type="RefSeq" id="XP_009798432.1">
    <property type="nucleotide sequence ID" value="XM_009800130.1"/>
</dbReference>
<proteinExistence type="predicted"/>
<reference evidence="3" key="2">
    <citation type="submission" date="2025-08" db="UniProtKB">
        <authorList>
            <consortium name="RefSeq"/>
        </authorList>
    </citation>
    <scope>IDENTIFICATION</scope>
    <source>
        <tissue evidence="3">Leaf</tissue>
    </source>
</reference>
<evidence type="ECO:0000313" key="3">
    <source>
        <dbReference type="RefSeq" id="XP_009798432.1"/>
    </source>
</evidence>
<dbReference type="PANTHER" id="PTHR33325:SF5">
    <property type="entry name" value="TRANSCRIPTION FACTOR INTERACTOR AND REGULATOR CCHC(ZN) FAMILY"/>
    <property type="match status" value="1"/>
</dbReference>
<feature type="region of interest" description="Disordered" evidence="1">
    <location>
        <begin position="204"/>
        <end position="256"/>
    </location>
</feature>